<dbReference type="AlphaFoldDB" id="A0A9E5MJR7"/>
<evidence type="ECO:0000313" key="10">
    <source>
        <dbReference type="EMBL" id="NHO65544.1"/>
    </source>
</evidence>
<evidence type="ECO:0000256" key="6">
    <source>
        <dbReference type="ARBA" id="ARBA00023204"/>
    </source>
</evidence>
<gene>
    <name evidence="8 10" type="primary">recO</name>
    <name evidence="10" type="ORF">G8770_08335</name>
</gene>
<dbReference type="PANTHER" id="PTHR33991:SF1">
    <property type="entry name" value="DNA REPAIR PROTEIN RECO"/>
    <property type="match status" value="1"/>
</dbReference>
<comment type="similarity">
    <text evidence="2 8">Belongs to the RecO family.</text>
</comment>
<dbReference type="SUPFAM" id="SSF50249">
    <property type="entry name" value="Nucleic acid-binding proteins"/>
    <property type="match status" value="1"/>
</dbReference>
<organism evidence="10 11">
    <name type="scientific">Pseudomaricurvus hydrocarbonicus</name>
    <dbReference type="NCBI Taxonomy" id="1470433"/>
    <lineage>
        <taxon>Bacteria</taxon>
        <taxon>Pseudomonadati</taxon>
        <taxon>Pseudomonadota</taxon>
        <taxon>Gammaproteobacteria</taxon>
        <taxon>Cellvibrionales</taxon>
        <taxon>Cellvibrionaceae</taxon>
        <taxon>Pseudomaricurvus</taxon>
    </lineage>
</organism>
<dbReference type="PANTHER" id="PTHR33991">
    <property type="entry name" value="DNA REPAIR PROTEIN RECO"/>
    <property type="match status" value="1"/>
</dbReference>
<dbReference type="Proteomes" id="UP000787472">
    <property type="component" value="Unassembled WGS sequence"/>
</dbReference>
<evidence type="ECO:0000313" key="11">
    <source>
        <dbReference type="Proteomes" id="UP000787472"/>
    </source>
</evidence>
<dbReference type="InterPro" id="IPR003717">
    <property type="entry name" value="RecO"/>
</dbReference>
<proteinExistence type="inferred from homology"/>
<evidence type="ECO:0000256" key="5">
    <source>
        <dbReference type="ARBA" id="ARBA00023172"/>
    </source>
</evidence>
<feature type="domain" description="DNA replication/recombination mediator RecO N-terminal" evidence="9">
    <location>
        <begin position="1"/>
        <end position="74"/>
    </location>
</feature>
<keyword evidence="6 8" id="KW-0234">DNA repair</keyword>
<dbReference type="HAMAP" id="MF_00201">
    <property type="entry name" value="RecO"/>
    <property type="match status" value="1"/>
</dbReference>
<dbReference type="NCBIfam" id="TIGR00613">
    <property type="entry name" value="reco"/>
    <property type="match status" value="1"/>
</dbReference>
<dbReference type="InterPro" id="IPR022572">
    <property type="entry name" value="DNA_rep/recomb_RecO_N"/>
</dbReference>
<dbReference type="Gene3D" id="2.40.50.140">
    <property type="entry name" value="Nucleic acid-binding proteins"/>
    <property type="match status" value="1"/>
</dbReference>
<evidence type="ECO:0000259" key="9">
    <source>
        <dbReference type="Pfam" id="PF11967"/>
    </source>
</evidence>
<keyword evidence="4 8" id="KW-0227">DNA damage</keyword>
<sequence>MRIELQPAYILHSRPFRDTSLIIDCLTRDFGRLSLIAKGARSAKSRQRQLCQPFGSLLLSWQGKSSLKTMISIESRQLPLNLRGDHLFSGFYLNELLTRVIPEEDSCQEVYHRYGLALEQLSRQEPLEPVLRSFELGLLEDLGYSVDLTYDAMGNPLSAAGLYQWRPEHGWTLVVHPEGPAMEAVSEPARSTASAVSNAFVGAHLLALSRQDFTPDTLRTAKTLSRLLFQPLLGSRPLESRKLFQKTLPLNTEAL</sequence>
<name>A0A9E5MJR7_9GAMM</name>
<dbReference type="InterPro" id="IPR042242">
    <property type="entry name" value="RecO_C"/>
</dbReference>
<dbReference type="InterPro" id="IPR012340">
    <property type="entry name" value="NA-bd_OB-fold"/>
</dbReference>
<accession>A0A9E5MJR7</accession>
<reference evidence="10" key="1">
    <citation type="submission" date="2020-03" db="EMBL/GenBank/DDBJ databases">
        <authorList>
            <person name="Guo F."/>
        </authorList>
    </citation>
    <scope>NUCLEOTIDE SEQUENCE</scope>
    <source>
        <strain evidence="10">JCM 30134</strain>
    </source>
</reference>
<evidence type="ECO:0000256" key="7">
    <source>
        <dbReference type="ARBA" id="ARBA00033409"/>
    </source>
</evidence>
<dbReference type="EMBL" id="JAAONZ010000004">
    <property type="protein sequence ID" value="NHO65544.1"/>
    <property type="molecule type" value="Genomic_DNA"/>
</dbReference>
<evidence type="ECO:0000256" key="8">
    <source>
        <dbReference type="HAMAP-Rule" id="MF_00201"/>
    </source>
</evidence>
<dbReference type="RefSeq" id="WP_167184612.1">
    <property type="nucleotide sequence ID" value="NZ_JAAONZ010000004.1"/>
</dbReference>
<dbReference type="InterPro" id="IPR037278">
    <property type="entry name" value="ARFGAP/RecO"/>
</dbReference>
<keyword evidence="11" id="KW-1185">Reference proteome</keyword>
<dbReference type="GO" id="GO:0006302">
    <property type="term" value="P:double-strand break repair"/>
    <property type="evidence" value="ECO:0007669"/>
    <property type="project" value="TreeGrafter"/>
</dbReference>
<comment type="caution">
    <text evidence="10">The sequence shown here is derived from an EMBL/GenBank/DDBJ whole genome shotgun (WGS) entry which is preliminary data.</text>
</comment>
<dbReference type="GO" id="GO:0043590">
    <property type="term" value="C:bacterial nucleoid"/>
    <property type="evidence" value="ECO:0007669"/>
    <property type="project" value="TreeGrafter"/>
</dbReference>
<evidence type="ECO:0000256" key="1">
    <source>
        <dbReference type="ARBA" id="ARBA00003065"/>
    </source>
</evidence>
<keyword evidence="5 8" id="KW-0233">DNA recombination</keyword>
<dbReference type="Pfam" id="PF11967">
    <property type="entry name" value="RecO_N"/>
    <property type="match status" value="1"/>
</dbReference>
<dbReference type="Gene3D" id="1.20.1440.120">
    <property type="entry name" value="Recombination protein O, C-terminal domain"/>
    <property type="match status" value="1"/>
</dbReference>
<comment type="function">
    <text evidence="1 8">Involved in DNA repair and RecF pathway recombination.</text>
</comment>
<dbReference type="Pfam" id="PF02565">
    <property type="entry name" value="RecO_C"/>
    <property type="match status" value="1"/>
</dbReference>
<evidence type="ECO:0000256" key="3">
    <source>
        <dbReference type="ARBA" id="ARBA00021310"/>
    </source>
</evidence>
<protein>
    <recommendedName>
        <fullName evidence="3 8">DNA repair protein RecO</fullName>
    </recommendedName>
    <alternativeName>
        <fullName evidence="7 8">Recombination protein O</fullName>
    </alternativeName>
</protein>
<dbReference type="SUPFAM" id="SSF57863">
    <property type="entry name" value="ArfGap/RecO-like zinc finger"/>
    <property type="match status" value="1"/>
</dbReference>
<dbReference type="GO" id="GO:0006310">
    <property type="term" value="P:DNA recombination"/>
    <property type="evidence" value="ECO:0007669"/>
    <property type="project" value="UniProtKB-UniRule"/>
</dbReference>
<evidence type="ECO:0000256" key="2">
    <source>
        <dbReference type="ARBA" id="ARBA00007452"/>
    </source>
</evidence>
<evidence type="ECO:0000256" key="4">
    <source>
        <dbReference type="ARBA" id="ARBA00022763"/>
    </source>
</evidence>